<dbReference type="Proteomes" id="UP000682134">
    <property type="component" value="Unassembled WGS sequence"/>
</dbReference>
<evidence type="ECO:0000313" key="1">
    <source>
        <dbReference type="EMBL" id="MBP0725360.1"/>
    </source>
</evidence>
<comment type="caution">
    <text evidence="1">The sequence shown here is derived from an EMBL/GenBank/DDBJ whole genome shotgun (WGS) entry which is preliminary data.</text>
</comment>
<gene>
    <name evidence="1" type="ORF">J5Y03_09185</name>
</gene>
<evidence type="ECO:0000313" key="2">
    <source>
        <dbReference type="Proteomes" id="UP000682134"/>
    </source>
</evidence>
<accession>A0A940SIU7</accession>
<reference evidence="1" key="1">
    <citation type="submission" date="2021-04" db="EMBL/GenBank/DDBJ databases">
        <title>Genome seq and assembly of Bacillus sp.</title>
        <authorList>
            <person name="Chhetri G."/>
        </authorList>
    </citation>
    <scope>NUCLEOTIDE SEQUENCE</scope>
    <source>
        <strain evidence="1">RG28</strain>
    </source>
</reference>
<keyword evidence="2" id="KW-1185">Reference proteome</keyword>
<proteinExistence type="predicted"/>
<organism evidence="1 2">
    <name type="scientific">Gottfriedia endophytica</name>
    <dbReference type="NCBI Taxonomy" id="2820819"/>
    <lineage>
        <taxon>Bacteria</taxon>
        <taxon>Bacillati</taxon>
        <taxon>Bacillota</taxon>
        <taxon>Bacilli</taxon>
        <taxon>Bacillales</taxon>
        <taxon>Bacillaceae</taxon>
        <taxon>Gottfriedia</taxon>
    </lineage>
</organism>
<dbReference type="AlphaFoldDB" id="A0A940SIU7"/>
<dbReference type="EMBL" id="JAGIYQ010000005">
    <property type="protein sequence ID" value="MBP0725360.1"/>
    <property type="molecule type" value="Genomic_DNA"/>
</dbReference>
<name>A0A940SIU7_9BACI</name>
<protein>
    <submittedName>
        <fullName evidence="1">Uncharacterized protein</fullName>
    </submittedName>
</protein>
<sequence length="28" mass="3246">MNSDFYTYCMNIAGTLSYVLVRKINSLK</sequence>